<keyword evidence="2" id="KW-1185">Reference proteome</keyword>
<dbReference type="EMBL" id="CP031222">
    <property type="protein sequence ID" value="AXI02006.1"/>
    <property type="molecule type" value="Genomic_DNA"/>
</dbReference>
<dbReference type="KEGG" id="mbah:HYN46_03475"/>
<dbReference type="OrthoDB" id="6717554at2"/>
<name>A0A345P3Z7_9GAMM</name>
<gene>
    <name evidence="1" type="ORF">HYN46_03475</name>
</gene>
<accession>A0A345P3Z7</accession>
<protein>
    <submittedName>
        <fullName evidence="1">Uncharacterized protein</fullName>
    </submittedName>
</protein>
<proteinExistence type="predicted"/>
<sequence length="118" mass="13001">MTAIRKTPEMFMPNETVLELVQLQTGVIALRSADFPAAAELDAESFVSNDESLIAERSESSSEPLVTIQFSEQIQEALGDALQSIGQQMIQAALSSLMEQQSAKWHAQVMDERPARFS</sequence>
<dbReference type="AlphaFoldDB" id="A0A345P3Z7"/>
<organism evidence="1 2">
    <name type="scientific">Aquirhabdus parva</name>
    <dbReference type="NCBI Taxonomy" id="2283318"/>
    <lineage>
        <taxon>Bacteria</taxon>
        <taxon>Pseudomonadati</taxon>
        <taxon>Pseudomonadota</taxon>
        <taxon>Gammaproteobacteria</taxon>
        <taxon>Moraxellales</taxon>
        <taxon>Moraxellaceae</taxon>
        <taxon>Aquirhabdus</taxon>
    </lineage>
</organism>
<evidence type="ECO:0000313" key="1">
    <source>
        <dbReference type="EMBL" id="AXI02006.1"/>
    </source>
</evidence>
<evidence type="ECO:0000313" key="2">
    <source>
        <dbReference type="Proteomes" id="UP000253940"/>
    </source>
</evidence>
<dbReference type="RefSeq" id="WP_114898116.1">
    <property type="nucleotide sequence ID" value="NZ_CP031222.1"/>
</dbReference>
<dbReference type="Proteomes" id="UP000253940">
    <property type="component" value="Chromosome"/>
</dbReference>
<reference evidence="1 2" key="1">
    <citation type="submission" date="2018-07" db="EMBL/GenBank/DDBJ databases">
        <title>Genome sequencing of Moraxellaceae gen. HYN0046.</title>
        <authorList>
            <person name="Kim M."/>
            <person name="Yi H."/>
        </authorList>
    </citation>
    <scope>NUCLEOTIDE SEQUENCE [LARGE SCALE GENOMIC DNA]</scope>
    <source>
        <strain evidence="1 2">HYN0046</strain>
    </source>
</reference>